<dbReference type="InterPro" id="IPR036938">
    <property type="entry name" value="PAP2/HPO_sf"/>
</dbReference>
<evidence type="ECO:0000256" key="1">
    <source>
        <dbReference type="SAM" id="SignalP"/>
    </source>
</evidence>
<dbReference type="EMBL" id="MTSD02000003">
    <property type="protein sequence ID" value="OOV87376.1"/>
    <property type="molecule type" value="Genomic_DNA"/>
</dbReference>
<organism evidence="3 4">
    <name type="scientific">Oceanospirillum linum</name>
    <dbReference type="NCBI Taxonomy" id="966"/>
    <lineage>
        <taxon>Bacteria</taxon>
        <taxon>Pseudomonadati</taxon>
        <taxon>Pseudomonadota</taxon>
        <taxon>Gammaproteobacteria</taxon>
        <taxon>Oceanospirillales</taxon>
        <taxon>Oceanospirillaceae</taxon>
        <taxon>Oceanospirillum</taxon>
    </lineage>
</organism>
<dbReference type="Proteomes" id="UP000190064">
    <property type="component" value="Unassembled WGS sequence"/>
</dbReference>
<accession>A0A1T1HC51</accession>
<protein>
    <recommendedName>
        <fullName evidence="2">Phosphatidic acid phosphatase type 2/haloperoxidase domain-containing protein</fullName>
    </recommendedName>
</protein>
<name>A0A1T1HC51_OCELI</name>
<feature type="domain" description="Phosphatidic acid phosphatase type 2/haloperoxidase" evidence="2">
    <location>
        <begin position="148"/>
        <end position="226"/>
    </location>
</feature>
<proteinExistence type="predicted"/>
<sequence length="260" mass="28337">MSKITLSITLTAIFVLSYTSRVHADNGFSEFASDLGQGYQNVYSADNLPWLGKTLLVGGIFANTDLDQEIQDSYNNNILSQSSNNFSDVAKTFGDTAPTAIYFGLAALNRLACERDCGPVPEWGDRTAQALLVGLPAVWASQAILGGARPRHGVGSEWNIFEFEYEHTVSGHAYVGAVPFLTAAQMTDNPYAKAVFYGLSPLTGISRMNDQKHYFSQVLMGWLYAAKVTEVINGNLQSDEALVLPYADEDTVLLSVIKPF</sequence>
<feature type="signal peptide" evidence="1">
    <location>
        <begin position="1"/>
        <end position="24"/>
    </location>
</feature>
<evidence type="ECO:0000259" key="2">
    <source>
        <dbReference type="Pfam" id="PF01569"/>
    </source>
</evidence>
<dbReference type="AlphaFoldDB" id="A0A1T1HC51"/>
<dbReference type="RefSeq" id="WP_078319738.1">
    <property type="nucleotide sequence ID" value="NZ_MTSD02000003.1"/>
</dbReference>
<dbReference type="CDD" id="cd01610">
    <property type="entry name" value="PAP2_like"/>
    <property type="match status" value="1"/>
</dbReference>
<comment type="caution">
    <text evidence="3">The sequence shown here is derived from an EMBL/GenBank/DDBJ whole genome shotgun (WGS) entry which is preliminary data.</text>
</comment>
<evidence type="ECO:0000313" key="4">
    <source>
        <dbReference type="Proteomes" id="UP000190064"/>
    </source>
</evidence>
<keyword evidence="4" id="KW-1185">Reference proteome</keyword>
<feature type="chain" id="PRO_5010548492" description="Phosphatidic acid phosphatase type 2/haloperoxidase domain-containing protein" evidence="1">
    <location>
        <begin position="25"/>
        <end position="260"/>
    </location>
</feature>
<dbReference type="SUPFAM" id="SSF48317">
    <property type="entry name" value="Acid phosphatase/Vanadium-dependent haloperoxidase"/>
    <property type="match status" value="1"/>
</dbReference>
<dbReference type="InterPro" id="IPR000326">
    <property type="entry name" value="PAP2/HPO"/>
</dbReference>
<gene>
    <name evidence="3" type="ORF">BTA35_0210470</name>
</gene>
<dbReference type="Pfam" id="PF01569">
    <property type="entry name" value="PAP2"/>
    <property type="match status" value="1"/>
</dbReference>
<reference evidence="3" key="1">
    <citation type="submission" date="2017-02" db="EMBL/GenBank/DDBJ databases">
        <title>Draft Genome Sequence of the Salt Water Bacterium Oceanospirillum linum ATCC 11336.</title>
        <authorList>
            <person name="Trachtenberg A.M."/>
            <person name="Carney J.G."/>
            <person name="Linnane J.D."/>
            <person name="Rheaume B.A."/>
            <person name="Pitts N.L."/>
            <person name="Mykles D.L."/>
            <person name="Maclea K.S."/>
        </authorList>
    </citation>
    <scope>NUCLEOTIDE SEQUENCE [LARGE SCALE GENOMIC DNA]</scope>
    <source>
        <strain evidence="3">ATCC 11336</strain>
    </source>
</reference>
<dbReference type="STRING" id="966.BTA35_0210470"/>
<keyword evidence="1" id="KW-0732">Signal</keyword>
<evidence type="ECO:0000313" key="3">
    <source>
        <dbReference type="EMBL" id="OOV87376.1"/>
    </source>
</evidence>